<reference evidence="1" key="1">
    <citation type="submission" date="2021-06" db="EMBL/GenBank/DDBJ databases">
        <authorList>
            <person name="Kallberg Y."/>
            <person name="Tangrot J."/>
            <person name="Rosling A."/>
        </authorList>
    </citation>
    <scope>NUCLEOTIDE SEQUENCE</scope>
    <source>
        <strain evidence="1">28 12/20/2015</strain>
    </source>
</reference>
<gene>
    <name evidence="1" type="ORF">SPELUC_LOCUS9920</name>
</gene>
<protein>
    <submittedName>
        <fullName evidence="1">9564_t:CDS:1</fullName>
    </submittedName>
</protein>
<organism evidence="1 2">
    <name type="scientific">Cetraspora pellucida</name>
    <dbReference type="NCBI Taxonomy" id="1433469"/>
    <lineage>
        <taxon>Eukaryota</taxon>
        <taxon>Fungi</taxon>
        <taxon>Fungi incertae sedis</taxon>
        <taxon>Mucoromycota</taxon>
        <taxon>Glomeromycotina</taxon>
        <taxon>Glomeromycetes</taxon>
        <taxon>Diversisporales</taxon>
        <taxon>Gigasporaceae</taxon>
        <taxon>Cetraspora</taxon>
    </lineage>
</organism>
<evidence type="ECO:0000313" key="2">
    <source>
        <dbReference type="Proteomes" id="UP000789366"/>
    </source>
</evidence>
<evidence type="ECO:0000313" key="1">
    <source>
        <dbReference type="EMBL" id="CAG8676266.1"/>
    </source>
</evidence>
<feature type="non-terminal residue" evidence="1">
    <location>
        <position position="1"/>
    </location>
</feature>
<dbReference type="Proteomes" id="UP000789366">
    <property type="component" value="Unassembled WGS sequence"/>
</dbReference>
<accession>A0ACA9NUM6</accession>
<proteinExistence type="predicted"/>
<dbReference type="EMBL" id="CAJVPW010017360">
    <property type="protein sequence ID" value="CAG8676266.1"/>
    <property type="molecule type" value="Genomic_DNA"/>
</dbReference>
<keyword evidence="2" id="KW-1185">Reference proteome</keyword>
<name>A0ACA9NUM6_9GLOM</name>
<comment type="caution">
    <text evidence="1">The sequence shown here is derived from an EMBL/GenBank/DDBJ whole genome shotgun (WGS) entry which is preliminary data.</text>
</comment>
<sequence>SMITMLCVESVNACLKHLLYNLNVSLCELASEIHRLLDIQDRKNEYQFWRLAIPAINQLVYYTSNKIIQKNVEVLNDDNLVISIQDYEVDSSQVALKEMLEFVVVLSKQKWLEELFFVANKFIQETLKQSNNSFCISYLSVFGQDKMNENLTVIDQKIIYKKLYEIYKKALCKTLQSNSKSQQLISLIQEFVDDCDNSDLENEQNKNNKKNIYSIISFLKNLKV</sequence>